<feature type="compositionally biased region" description="Polar residues" evidence="1">
    <location>
        <begin position="335"/>
        <end position="352"/>
    </location>
</feature>
<feature type="region of interest" description="Disordered" evidence="1">
    <location>
        <begin position="132"/>
        <end position="163"/>
    </location>
</feature>
<reference evidence="2 3" key="1">
    <citation type="submission" date="2024-02" db="EMBL/GenBank/DDBJ databases">
        <title>Rhodopirellula caenicola NBRC 110016.</title>
        <authorList>
            <person name="Ichikawa N."/>
            <person name="Katano-Makiyama Y."/>
            <person name="Hidaka K."/>
        </authorList>
    </citation>
    <scope>NUCLEOTIDE SEQUENCE [LARGE SCALE GENOMIC DNA]</scope>
    <source>
        <strain evidence="2 3">NBRC 110016</strain>
    </source>
</reference>
<gene>
    <name evidence="2" type="ORF">Rcae01_04010</name>
</gene>
<name>A0ABP9VTQ9_9BACT</name>
<accession>A0ABP9VTQ9</accession>
<sequence length="1056" mass="116531">MRKDVKRSLVFWPLLTSITVLSLSWIGTIPSLSEFTTRARGLVSPHADAKAGSRTDGITDDSAMLMGKSVSGPVVQPVSRTEATAKTSQINVLHSQISPPDVAVDVVERAEHGTRGMRLPLRLERELISPTASIATSELPTELPEDEPAAPSVPATPERPSDQLTEKMRDEAANQFDSFAFEPKNDDATTGNLALGETNTVIVDADADASVDAAREVAESEKRLVAPIREEQQELAGHDAAVPTLAAQDDASLAHSYDELATLSPDVDYSRVRGNEVVLNAAAPSPVASRQPTATLPQTTASNPRESILPKSISVLAKISPRAALDPHAPEVISGQDQTNETESSQQPTSVFQPDRRSHQLSPAGWPVTTSLDHQLELLAEYSKTEAEADHAMTALRQQELAAVSQWTHAVQETLRELRTLPRLGDMRAGDLIESLDRLRSEGRQTAELMATREIQIRFLYACFAIERRVAVWQPIWQLTQRGDTQTLASRSILEADVDASEFVANVRQILDETGDAEGWARFLLLDAIENAATGSSNEDRAMLAKRFLARLRWHGLHPEHREWLANDAVEQLAVAVRPWTRGAVDYASLLNQIEHQESNEIDTVSLEIAEAVQTLRHADNPVAVQVAAAIDSHYRNANVRLAISQAMLQRMLPTIDPQTIPVRTQMLGSRVRGTSHVQSKLSVQLLPSPNHWQLDLQTTGNVRTQSVGFNGPVALRTHGDADFRATTPIEITPDGVQLGDSWVDVRGENRLQGIETDYDNWPLIGALVRSIAESRYDSLEPISNRIAQEKVREQVGGEIDQRVDDQINESARNLSKMVLGPLGALRLDPQVADMQTTNERLLARYRLAGDWQLGAHTPRPRALRDSLMSVQVHQSTMNNTLEQLVPRDRPRLISEMIHEGMVLFGKETPTIPEDIPNDVMIQFAKTRPITVEIEDGKLWLTLRIVRLTRGESFDLRRFIVRAAYVPQVDGLHATLVRDGHLSISGPSLSMRERLPIRAIFNKVLSPNHGFPLTTEALARHPGVNGLQISQLELREGWVALSISEGDASRIATRPR</sequence>
<organism evidence="2 3">
    <name type="scientific">Novipirellula caenicola</name>
    <dbReference type="NCBI Taxonomy" id="1536901"/>
    <lineage>
        <taxon>Bacteria</taxon>
        <taxon>Pseudomonadati</taxon>
        <taxon>Planctomycetota</taxon>
        <taxon>Planctomycetia</taxon>
        <taxon>Pirellulales</taxon>
        <taxon>Pirellulaceae</taxon>
        <taxon>Novipirellula</taxon>
    </lineage>
</organism>
<evidence type="ECO:0000256" key="1">
    <source>
        <dbReference type="SAM" id="MobiDB-lite"/>
    </source>
</evidence>
<proteinExistence type="predicted"/>
<protein>
    <submittedName>
        <fullName evidence="2">Uncharacterized protein</fullName>
    </submittedName>
</protein>
<feature type="compositionally biased region" description="Polar residues" evidence="1">
    <location>
        <begin position="288"/>
        <end position="305"/>
    </location>
</feature>
<keyword evidence="3" id="KW-1185">Reference proteome</keyword>
<feature type="region of interest" description="Disordered" evidence="1">
    <location>
        <begin position="283"/>
        <end position="307"/>
    </location>
</feature>
<evidence type="ECO:0000313" key="3">
    <source>
        <dbReference type="Proteomes" id="UP001416858"/>
    </source>
</evidence>
<dbReference type="Proteomes" id="UP001416858">
    <property type="component" value="Unassembled WGS sequence"/>
</dbReference>
<evidence type="ECO:0000313" key="2">
    <source>
        <dbReference type="EMBL" id="GAA5508543.1"/>
    </source>
</evidence>
<dbReference type="EMBL" id="BAABRO010000010">
    <property type="protein sequence ID" value="GAA5508543.1"/>
    <property type="molecule type" value="Genomic_DNA"/>
</dbReference>
<feature type="region of interest" description="Disordered" evidence="1">
    <location>
        <begin position="333"/>
        <end position="367"/>
    </location>
</feature>
<comment type="caution">
    <text evidence="2">The sequence shown here is derived from an EMBL/GenBank/DDBJ whole genome shotgun (WGS) entry which is preliminary data.</text>
</comment>